<dbReference type="CDD" id="cd09601">
    <property type="entry name" value="M1_APN-Q_like"/>
    <property type="match status" value="1"/>
</dbReference>
<dbReference type="Proteomes" id="UP000279236">
    <property type="component" value="Unassembled WGS sequence"/>
</dbReference>
<comment type="caution">
    <text evidence="15">The sequence shown here is derived from an EMBL/GenBank/DDBJ whole genome shotgun (WGS) entry which is preliminary data.</text>
</comment>
<dbReference type="STRING" id="105984.A0A427XJR3"/>
<keyword evidence="4 9" id="KW-0479">Metal-binding</keyword>
<evidence type="ECO:0000256" key="10">
    <source>
        <dbReference type="PIRSR" id="PIRSR634016-4"/>
    </source>
</evidence>
<evidence type="ECO:0000256" key="3">
    <source>
        <dbReference type="ARBA" id="ARBA00022670"/>
    </source>
</evidence>
<dbReference type="GO" id="GO:0005737">
    <property type="term" value="C:cytoplasm"/>
    <property type="evidence" value="ECO:0007669"/>
    <property type="project" value="TreeGrafter"/>
</dbReference>
<dbReference type="InterPro" id="IPR024571">
    <property type="entry name" value="ERAP1-like_C_dom"/>
</dbReference>
<dbReference type="EMBL" id="RSCE01000011">
    <property type="protein sequence ID" value="RSH79076.1"/>
    <property type="molecule type" value="Genomic_DNA"/>
</dbReference>
<accession>A0A427XJR3</accession>
<dbReference type="GO" id="GO:0070006">
    <property type="term" value="F:metalloaminopeptidase activity"/>
    <property type="evidence" value="ECO:0007669"/>
    <property type="project" value="TreeGrafter"/>
</dbReference>
<dbReference type="EC" id="3.4.11.-" evidence="11"/>
<evidence type="ECO:0000256" key="8">
    <source>
        <dbReference type="PIRSR" id="PIRSR634016-1"/>
    </source>
</evidence>
<feature type="binding site" evidence="9">
    <location>
        <position position="367"/>
    </location>
    <ligand>
        <name>Zn(2+)</name>
        <dbReference type="ChEBI" id="CHEBI:29105"/>
        <note>catalytic</note>
    </ligand>
</feature>
<keyword evidence="3 11" id="KW-0645">Protease</keyword>
<dbReference type="InterPro" id="IPR027268">
    <property type="entry name" value="Peptidase_M4/M1_CTD_sf"/>
</dbReference>
<dbReference type="GO" id="GO:0042277">
    <property type="term" value="F:peptide binding"/>
    <property type="evidence" value="ECO:0007669"/>
    <property type="project" value="TreeGrafter"/>
</dbReference>
<feature type="domain" description="Aminopeptidase N-like N-terminal" evidence="14">
    <location>
        <begin position="12"/>
        <end position="183"/>
    </location>
</feature>
<dbReference type="GO" id="GO:0006508">
    <property type="term" value="P:proteolysis"/>
    <property type="evidence" value="ECO:0007669"/>
    <property type="project" value="UniProtKB-KW"/>
</dbReference>
<evidence type="ECO:0000313" key="16">
    <source>
        <dbReference type="Proteomes" id="UP000279236"/>
    </source>
</evidence>
<dbReference type="Gene3D" id="2.60.40.1910">
    <property type="match status" value="1"/>
</dbReference>
<evidence type="ECO:0000256" key="7">
    <source>
        <dbReference type="ARBA" id="ARBA00023049"/>
    </source>
</evidence>
<keyword evidence="7 11" id="KW-0482">Metalloprotease</keyword>
<dbReference type="Pfam" id="PF17900">
    <property type="entry name" value="Peptidase_M1_N"/>
    <property type="match status" value="1"/>
</dbReference>
<evidence type="ECO:0000256" key="2">
    <source>
        <dbReference type="ARBA" id="ARBA00022438"/>
    </source>
</evidence>
<dbReference type="SUPFAM" id="SSF55486">
    <property type="entry name" value="Metalloproteases ('zincins'), catalytic domain"/>
    <property type="match status" value="1"/>
</dbReference>
<keyword evidence="6 9" id="KW-0862">Zinc</keyword>
<dbReference type="InterPro" id="IPR014782">
    <property type="entry name" value="Peptidase_M1_dom"/>
</dbReference>
<feature type="domain" description="ERAP1-like C-terminal" evidence="13">
    <location>
        <begin position="567"/>
        <end position="884"/>
    </location>
</feature>
<dbReference type="GO" id="GO:0005615">
    <property type="term" value="C:extracellular space"/>
    <property type="evidence" value="ECO:0007669"/>
    <property type="project" value="TreeGrafter"/>
</dbReference>
<dbReference type="InterPro" id="IPR050344">
    <property type="entry name" value="Peptidase_M1_aminopeptidases"/>
</dbReference>
<dbReference type="PANTHER" id="PTHR11533:SF174">
    <property type="entry name" value="PUROMYCIN-SENSITIVE AMINOPEPTIDASE-RELATED"/>
    <property type="match status" value="1"/>
</dbReference>
<proteinExistence type="inferred from homology"/>
<protein>
    <recommendedName>
        <fullName evidence="11">Aminopeptidase</fullName>
        <ecNumber evidence="11">3.4.11.-</ecNumber>
    </recommendedName>
</protein>
<evidence type="ECO:0000256" key="6">
    <source>
        <dbReference type="ARBA" id="ARBA00022833"/>
    </source>
</evidence>
<evidence type="ECO:0000256" key="5">
    <source>
        <dbReference type="ARBA" id="ARBA00022801"/>
    </source>
</evidence>
<dbReference type="SUPFAM" id="SSF63737">
    <property type="entry name" value="Leukotriene A4 hydrolase N-terminal domain"/>
    <property type="match status" value="1"/>
</dbReference>
<dbReference type="InterPro" id="IPR042097">
    <property type="entry name" value="Aminopeptidase_N-like_N_sf"/>
</dbReference>
<dbReference type="AlphaFoldDB" id="A0A427XJR3"/>
<evidence type="ECO:0000256" key="1">
    <source>
        <dbReference type="ARBA" id="ARBA00010136"/>
    </source>
</evidence>
<dbReference type="FunFam" id="1.10.390.10:FF:000006">
    <property type="entry name" value="Puromycin-sensitive aminopeptidase"/>
    <property type="match status" value="1"/>
</dbReference>
<evidence type="ECO:0000256" key="4">
    <source>
        <dbReference type="ARBA" id="ARBA00022723"/>
    </source>
</evidence>
<dbReference type="GO" id="GO:0043171">
    <property type="term" value="P:peptide catabolic process"/>
    <property type="evidence" value="ECO:0007669"/>
    <property type="project" value="TreeGrafter"/>
</dbReference>
<evidence type="ECO:0000259" key="12">
    <source>
        <dbReference type="Pfam" id="PF01433"/>
    </source>
</evidence>
<comment type="similarity">
    <text evidence="1 11">Belongs to the peptidase M1 family.</text>
</comment>
<sequence length="906" mass="99611">MADYRLPTTVRPTHYQLAVKTDLAATPASFSAEAIIDLAVDETTSSIVFNLHPSLSVTHIALASGDLEATAIPTSALSVDAETERATLDLGAVGGGLTAGVHGAKLFVRWEAELGGNMMGYYKSNGDADEHGNRPIYALTQFEPTAARRAMPCWDEPLHKATYALSMIAREDQVVLANMDAVSAVPWQPAAPLSSSEAALDASYTVGSSLPASSSGSWTVTQFTTTPPMSTYLVAFACGDFAHLAAEHHSKLTGKTIPLKIYATANQIHKAQLGLDVKKWGLPIYEELFDIPYPLPKLDTLVAHDFDMGAMENWGLITGRTTAYLYDERSSLAAKKRVGTVQLHELAHMWFGDIVTMKWWDNLWLNEAFATLMGSLVLPERIFPEWKMNSEFIDTHWVRAMDLDCRRSSHPIEVACPDSSQINQIFDAISYSKGASVLRMLKSVVGEEKFFKGVSIYLKKHLYSNAQSSDLWEGISQSVGKDMGSVMANWTLKVGFPVITVEESGDSELKLTQNRFLSTNDVKGGENETLWWVPLEVKTVNGGKTDVDHDAILSDRSATYKVSSDSFKLNAETIGLYRVQYTPERLAKLGAQAQSFTVDDRVGLLSDASALASAGYSKTSAALAFAAAVATTETEYLPFSQISNLLGTVARVWWEDDEVHDAINKVRANIFRPLVDKMGYEHAEDDPPDVKQLRALAVSTAAAAGDETVLAEIVKRFEPFVTLNDDSGITPDLQRTIFTKAVREGSKAEYEKMLEVYNSPTSNPSTKVDAMFALCATQEPALIDRTFAMLPDTKAIKDQDLYIFFKGLGANRAVRHRNAQYVMDNWVALNERYNASFGLRNAIGGAFGKLSSKHDLERVSAFFGAHDVKKYKLVVAQTVEGIQAASDWLARDTEDVKAWLKENRFL</sequence>
<feature type="binding site" evidence="9">
    <location>
        <position position="348"/>
    </location>
    <ligand>
        <name>Zn(2+)</name>
        <dbReference type="ChEBI" id="CHEBI:29105"/>
        <note>catalytic</note>
    </ligand>
</feature>
<dbReference type="Pfam" id="PF11838">
    <property type="entry name" value="ERAP1_C"/>
    <property type="match status" value="1"/>
</dbReference>
<evidence type="ECO:0000259" key="13">
    <source>
        <dbReference type="Pfam" id="PF11838"/>
    </source>
</evidence>
<evidence type="ECO:0000256" key="9">
    <source>
        <dbReference type="PIRSR" id="PIRSR634016-3"/>
    </source>
</evidence>
<feature type="binding site" evidence="9">
    <location>
        <position position="344"/>
    </location>
    <ligand>
        <name>Zn(2+)</name>
        <dbReference type="ChEBI" id="CHEBI:29105"/>
        <note>catalytic</note>
    </ligand>
</feature>
<reference evidence="15 16" key="1">
    <citation type="submission" date="2018-11" db="EMBL/GenBank/DDBJ databases">
        <title>Genome sequence of Apiotrichum porosum DSM 27194.</title>
        <authorList>
            <person name="Aliyu H."/>
            <person name="Gorte O."/>
            <person name="Ochsenreither K."/>
        </authorList>
    </citation>
    <scope>NUCLEOTIDE SEQUENCE [LARGE SCALE GENOMIC DNA]</scope>
    <source>
        <strain evidence="15 16">DSM 27194</strain>
    </source>
</reference>
<evidence type="ECO:0000313" key="15">
    <source>
        <dbReference type="EMBL" id="RSH79076.1"/>
    </source>
</evidence>
<dbReference type="FunFam" id="2.60.40.1910:FF:000004">
    <property type="entry name" value="Aminopeptidase"/>
    <property type="match status" value="1"/>
</dbReference>
<dbReference type="InterPro" id="IPR034016">
    <property type="entry name" value="M1_APN-typ"/>
</dbReference>
<dbReference type="PANTHER" id="PTHR11533">
    <property type="entry name" value="PROTEASE M1 ZINC METALLOPROTEASE"/>
    <property type="match status" value="1"/>
</dbReference>
<keyword evidence="2 11" id="KW-0031">Aminopeptidase</keyword>
<feature type="domain" description="Peptidase M1 membrane alanine aminopeptidase" evidence="12">
    <location>
        <begin position="275"/>
        <end position="490"/>
    </location>
</feature>
<dbReference type="Gene3D" id="1.25.50.20">
    <property type="match status" value="1"/>
</dbReference>
<feature type="site" description="Transition state stabilizer" evidence="10">
    <location>
        <position position="431"/>
    </location>
</feature>
<dbReference type="GO" id="GO:0008270">
    <property type="term" value="F:zinc ion binding"/>
    <property type="evidence" value="ECO:0007669"/>
    <property type="project" value="UniProtKB-UniRule"/>
</dbReference>
<feature type="active site" description="Proton acceptor" evidence="8">
    <location>
        <position position="345"/>
    </location>
</feature>
<dbReference type="Gene3D" id="2.60.40.1730">
    <property type="entry name" value="tricorn interacting facor f3 domain"/>
    <property type="match status" value="1"/>
</dbReference>
<organism evidence="15 16">
    <name type="scientific">Apiotrichum porosum</name>
    <dbReference type="NCBI Taxonomy" id="105984"/>
    <lineage>
        <taxon>Eukaryota</taxon>
        <taxon>Fungi</taxon>
        <taxon>Dikarya</taxon>
        <taxon>Basidiomycota</taxon>
        <taxon>Agaricomycotina</taxon>
        <taxon>Tremellomycetes</taxon>
        <taxon>Trichosporonales</taxon>
        <taxon>Trichosporonaceae</taxon>
        <taxon>Apiotrichum</taxon>
    </lineage>
</organism>
<dbReference type="GO" id="GO:0016020">
    <property type="term" value="C:membrane"/>
    <property type="evidence" value="ECO:0007669"/>
    <property type="project" value="TreeGrafter"/>
</dbReference>
<dbReference type="Gene3D" id="1.10.390.10">
    <property type="entry name" value="Neutral Protease Domain 2"/>
    <property type="match status" value="1"/>
</dbReference>
<dbReference type="InterPro" id="IPR045357">
    <property type="entry name" value="Aminopeptidase_N-like_N"/>
</dbReference>
<evidence type="ECO:0000256" key="11">
    <source>
        <dbReference type="RuleBase" id="RU364040"/>
    </source>
</evidence>
<dbReference type="Pfam" id="PF01433">
    <property type="entry name" value="Peptidase_M1"/>
    <property type="match status" value="1"/>
</dbReference>
<gene>
    <name evidence="15" type="primary">APE2_1</name>
    <name evidence="15" type="ORF">EHS24_002008</name>
</gene>
<dbReference type="RefSeq" id="XP_028474223.1">
    <property type="nucleotide sequence ID" value="XM_028617760.1"/>
</dbReference>
<dbReference type="OrthoDB" id="10031169at2759"/>
<evidence type="ECO:0000259" key="14">
    <source>
        <dbReference type="Pfam" id="PF17900"/>
    </source>
</evidence>
<dbReference type="GeneID" id="39586551"/>
<keyword evidence="5 11" id="KW-0378">Hydrolase</keyword>
<keyword evidence="16" id="KW-1185">Reference proteome</keyword>
<comment type="cofactor">
    <cofactor evidence="9 11">
        <name>Zn(2+)</name>
        <dbReference type="ChEBI" id="CHEBI:29105"/>
    </cofactor>
    <text evidence="9 11">Binds 1 zinc ion per subunit.</text>
</comment>
<name>A0A427XJR3_9TREE</name>